<reference evidence="2" key="1">
    <citation type="submission" date="2021-02" db="EMBL/GenBank/DDBJ databases">
        <authorList>
            <person name="Nowell W R."/>
        </authorList>
    </citation>
    <scope>NUCLEOTIDE SEQUENCE</scope>
</reference>
<sequence>IDETWDRKNEITSEEQGEENDYERNSSVINSNPCTIQYHMPQFRSALKWSHFFPCIRTPNEPSGLLIYTQNSKLHDDIKSTAMRSFRKLKEPYLTFYGITTSIPRKLEDSHHIMIER</sequence>
<accession>A0A820R9P8</accession>
<name>A0A820R9P8_9BILA</name>
<proteinExistence type="predicted"/>
<dbReference type="AlphaFoldDB" id="A0A820R9P8"/>
<protein>
    <submittedName>
        <fullName evidence="2">Uncharacterized protein</fullName>
    </submittedName>
</protein>
<feature type="region of interest" description="Disordered" evidence="1">
    <location>
        <begin position="1"/>
        <end position="26"/>
    </location>
</feature>
<comment type="caution">
    <text evidence="2">The sequence shown here is derived from an EMBL/GenBank/DDBJ whole genome shotgun (WGS) entry which is preliminary data.</text>
</comment>
<evidence type="ECO:0000256" key="1">
    <source>
        <dbReference type="SAM" id="MobiDB-lite"/>
    </source>
</evidence>
<feature type="non-terminal residue" evidence="2">
    <location>
        <position position="1"/>
    </location>
</feature>
<gene>
    <name evidence="2" type="ORF">OKA104_LOCUS53184</name>
</gene>
<feature type="non-terminal residue" evidence="2">
    <location>
        <position position="117"/>
    </location>
</feature>
<evidence type="ECO:0000313" key="3">
    <source>
        <dbReference type="Proteomes" id="UP000663881"/>
    </source>
</evidence>
<dbReference type="EMBL" id="CAJOAY010032548">
    <property type="protein sequence ID" value="CAF4432967.1"/>
    <property type="molecule type" value="Genomic_DNA"/>
</dbReference>
<feature type="compositionally biased region" description="Basic and acidic residues" evidence="1">
    <location>
        <begin position="1"/>
        <end position="11"/>
    </location>
</feature>
<evidence type="ECO:0000313" key="2">
    <source>
        <dbReference type="EMBL" id="CAF4432967.1"/>
    </source>
</evidence>
<feature type="compositionally biased region" description="Acidic residues" evidence="1">
    <location>
        <begin position="12"/>
        <end position="21"/>
    </location>
</feature>
<dbReference type="Proteomes" id="UP000663881">
    <property type="component" value="Unassembled WGS sequence"/>
</dbReference>
<organism evidence="2 3">
    <name type="scientific">Adineta steineri</name>
    <dbReference type="NCBI Taxonomy" id="433720"/>
    <lineage>
        <taxon>Eukaryota</taxon>
        <taxon>Metazoa</taxon>
        <taxon>Spiralia</taxon>
        <taxon>Gnathifera</taxon>
        <taxon>Rotifera</taxon>
        <taxon>Eurotatoria</taxon>
        <taxon>Bdelloidea</taxon>
        <taxon>Adinetida</taxon>
        <taxon>Adinetidae</taxon>
        <taxon>Adineta</taxon>
    </lineage>
</organism>